<name>A0A6N2MNP1_SALVM</name>
<gene>
    <name evidence="1" type="ORF">SVIM_LOCUS345506</name>
</gene>
<dbReference type="AlphaFoldDB" id="A0A6N2MNP1"/>
<dbReference type="EMBL" id="CAADRP010001752">
    <property type="protein sequence ID" value="VFU51241.1"/>
    <property type="molecule type" value="Genomic_DNA"/>
</dbReference>
<protein>
    <submittedName>
        <fullName evidence="1">Uncharacterized protein</fullName>
    </submittedName>
</protein>
<accession>A0A6N2MNP1</accession>
<sequence>MLVGKVAVDTRMRWGGCLTRIYSYTLWPPLTSSSSVHKLYDDIGGGGELKCLLGGGIQRLLQRYPSSPLLCTPVSTSFFLFKNKPCPSFSMPTATNFCTSTSFLAAFVAKKLTITPSRFYSTTYSTLPCRCWA</sequence>
<evidence type="ECO:0000313" key="1">
    <source>
        <dbReference type="EMBL" id="VFU51241.1"/>
    </source>
</evidence>
<reference evidence="1" key="1">
    <citation type="submission" date="2019-03" db="EMBL/GenBank/DDBJ databases">
        <authorList>
            <person name="Mank J."/>
            <person name="Almeida P."/>
        </authorList>
    </citation>
    <scope>NUCLEOTIDE SEQUENCE</scope>
    <source>
        <strain evidence="1">78183</strain>
    </source>
</reference>
<proteinExistence type="predicted"/>
<organism evidence="1">
    <name type="scientific">Salix viminalis</name>
    <name type="common">Common osier</name>
    <name type="synonym">Basket willow</name>
    <dbReference type="NCBI Taxonomy" id="40686"/>
    <lineage>
        <taxon>Eukaryota</taxon>
        <taxon>Viridiplantae</taxon>
        <taxon>Streptophyta</taxon>
        <taxon>Embryophyta</taxon>
        <taxon>Tracheophyta</taxon>
        <taxon>Spermatophyta</taxon>
        <taxon>Magnoliopsida</taxon>
        <taxon>eudicotyledons</taxon>
        <taxon>Gunneridae</taxon>
        <taxon>Pentapetalae</taxon>
        <taxon>rosids</taxon>
        <taxon>fabids</taxon>
        <taxon>Malpighiales</taxon>
        <taxon>Salicaceae</taxon>
        <taxon>Saliceae</taxon>
        <taxon>Salix</taxon>
    </lineage>
</organism>